<dbReference type="PANTHER" id="PTHR12110">
    <property type="entry name" value="HYDROXYPYRUVATE ISOMERASE"/>
    <property type="match status" value="1"/>
</dbReference>
<gene>
    <name evidence="2" type="ORF">QQ020_14875</name>
</gene>
<dbReference type="InterPro" id="IPR036237">
    <property type="entry name" value="Xyl_isomerase-like_sf"/>
</dbReference>
<dbReference type="PANTHER" id="PTHR12110:SF48">
    <property type="entry name" value="BLL3656 PROTEIN"/>
    <property type="match status" value="1"/>
</dbReference>
<dbReference type="SUPFAM" id="SSF51658">
    <property type="entry name" value="Xylose isomerase-like"/>
    <property type="match status" value="1"/>
</dbReference>
<reference evidence="2" key="1">
    <citation type="submission" date="2023-06" db="EMBL/GenBank/DDBJ databases">
        <title>Genomic of Agaribacillus aureum.</title>
        <authorList>
            <person name="Wang G."/>
        </authorList>
    </citation>
    <scope>NUCLEOTIDE SEQUENCE</scope>
    <source>
        <strain evidence="2">BMA12</strain>
    </source>
</reference>
<name>A0ABT8LAD1_9BACT</name>
<dbReference type="Gene3D" id="3.20.20.150">
    <property type="entry name" value="Divalent-metal-dependent TIM barrel enzymes"/>
    <property type="match status" value="1"/>
</dbReference>
<dbReference type="Proteomes" id="UP001172083">
    <property type="component" value="Unassembled WGS sequence"/>
</dbReference>
<keyword evidence="2" id="KW-0413">Isomerase</keyword>
<feature type="domain" description="Xylose isomerase-like TIM barrel" evidence="1">
    <location>
        <begin position="61"/>
        <end position="293"/>
    </location>
</feature>
<dbReference type="EMBL" id="JAUJEB010000003">
    <property type="protein sequence ID" value="MDN5213351.1"/>
    <property type="molecule type" value="Genomic_DNA"/>
</dbReference>
<evidence type="ECO:0000313" key="3">
    <source>
        <dbReference type="Proteomes" id="UP001172083"/>
    </source>
</evidence>
<dbReference type="RefSeq" id="WP_346758691.1">
    <property type="nucleotide sequence ID" value="NZ_JAUJEB010000003.1"/>
</dbReference>
<sequence>MDRRKFITSATTAGLATAALGSSTTEIEDRRKKRFQNGKSPWPICLDTATIRPADGLEKKVEIAAQAGYDAIEPWDSELADYEKKGGNLKELGKKIKDLGLFVPSMIGLWGCIPENEEAFQKSLPATRNRMRMASEIGCEHVQAIPNKVGENYDLKFVASCYRRLLEIGLEEYNLNPALVFVNLFPLKTMGQATAVVLDADHPQAKIIPDVFHMYITDGGFSGLKLLHGDMFAIFQFNDAPKNMAVKDMKDKHRVYPGDGILPLPDILRDLKATGFSGCVSLELYNPEYHQQDLLQVAKTGLQKTLSVIKQAGV</sequence>
<comment type="caution">
    <text evidence="2">The sequence shown here is derived from an EMBL/GenBank/DDBJ whole genome shotgun (WGS) entry which is preliminary data.</text>
</comment>
<evidence type="ECO:0000259" key="1">
    <source>
        <dbReference type="Pfam" id="PF01261"/>
    </source>
</evidence>
<protein>
    <submittedName>
        <fullName evidence="2">Sugar phosphate isomerase/epimerase family protein</fullName>
    </submittedName>
</protein>
<accession>A0ABT8LAD1</accession>
<evidence type="ECO:0000313" key="2">
    <source>
        <dbReference type="EMBL" id="MDN5213351.1"/>
    </source>
</evidence>
<dbReference type="InterPro" id="IPR013022">
    <property type="entry name" value="Xyl_isomerase-like_TIM-brl"/>
</dbReference>
<dbReference type="Pfam" id="PF01261">
    <property type="entry name" value="AP_endonuc_2"/>
    <property type="match status" value="1"/>
</dbReference>
<dbReference type="InterPro" id="IPR050312">
    <property type="entry name" value="IolE/XylAMocC-like"/>
</dbReference>
<organism evidence="2 3">
    <name type="scientific">Agaribacillus aureus</name>
    <dbReference type="NCBI Taxonomy" id="3051825"/>
    <lineage>
        <taxon>Bacteria</taxon>
        <taxon>Pseudomonadati</taxon>
        <taxon>Bacteroidota</taxon>
        <taxon>Cytophagia</taxon>
        <taxon>Cytophagales</taxon>
        <taxon>Splendidivirgaceae</taxon>
        <taxon>Agaribacillus</taxon>
    </lineage>
</organism>
<dbReference type="GO" id="GO:0016853">
    <property type="term" value="F:isomerase activity"/>
    <property type="evidence" value="ECO:0007669"/>
    <property type="project" value="UniProtKB-KW"/>
</dbReference>
<proteinExistence type="predicted"/>
<keyword evidence="3" id="KW-1185">Reference proteome</keyword>